<dbReference type="PROSITE" id="PS51891">
    <property type="entry name" value="CENP_V_GFA"/>
    <property type="match status" value="1"/>
</dbReference>
<dbReference type="PANTHER" id="PTHR28620:SF1">
    <property type="entry name" value="CENP-V_GFA DOMAIN-CONTAINING PROTEIN"/>
    <property type="match status" value="1"/>
</dbReference>
<dbReference type="EMBL" id="GL377584">
    <property type="protein sequence ID" value="EFJ26588.1"/>
    <property type="molecule type" value="Genomic_DNA"/>
</dbReference>
<dbReference type="Proteomes" id="UP000001514">
    <property type="component" value="Unassembled WGS sequence"/>
</dbReference>
<dbReference type="KEGG" id="smo:SELMODRAFT_97427"/>
<gene>
    <name evidence="5" type="ORF">SELMODRAFT_97427</name>
</gene>
<name>D8RMT8_SELML</name>
<accession>D8RMT8</accession>
<dbReference type="HOGENOM" id="CLU_055491_7_3_1"/>
<reference evidence="5 6" key="1">
    <citation type="journal article" date="2011" name="Science">
        <title>The Selaginella genome identifies genetic changes associated with the evolution of vascular plants.</title>
        <authorList>
            <person name="Banks J.A."/>
            <person name="Nishiyama T."/>
            <person name="Hasebe M."/>
            <person name="Bowman J.L."/>
            <person name="Gribskov M."/>
            <person name="dePamphilis C."/>
            <person name="Albert V.A."/>
            <person name="Aono N."/>
            <person name="Aoyama T."/>
            <person name="Ambrose B.A."/>
            <person name="Ashton N.W."/>
            <person name="Axtell M.J."/>
            <person name="Barker E."/>
            <person name="Barker M.S."/>
            <person name="Bennetzen J.L."/>
            <person name="Bonawitz N.D."/>
            <person name="Chapple C."/>
            <person name="Cheng C."/>
            <person name="Correa L.G."/>
            <person name="Dacre M."/>
            <person name="DeBarry J."/>
            <person name="Dreyer I."/>
            <person name="Elias M."/>
            <person name="Engstrom E.M."/>
            <person name="Estelle M."/>
            <person name="Feng L."/>
            <person name="Finet C."/>
            <person name="Floyd S.K."/>
            <person name="Frommer W.B."/>
            <person name="Fujita T."/>
            <person name="Gramzow L."/>
            <person name="Gutensohn M."/>
            <person name="Harholt J."/>
            <person name="Hattori M."/>
            <person name="Heyl A."/>
            <person name="Hirai T."/>
            <person name="Hiwatashi Y."/>
            <person name="Ishikawa M."/>
            <person name="Iwata M."/>
            <person name="Karol K.G."/>
            <person name="Koehler B."/>
            <person name="Kolukisaoglu U."/>
            <person name="Kubo M."/>
            <person name="Kurata T."/>
            <person name="Lalonde S."/>
            <person name="Li K."/>
            <person name="Li Y."/>
            <person name="Litt A."/>
            <person name="Lyons E."/>
            <person name="Manning G."/>
            <person name="Maruyama T."/>
            <person name="Michael T.P."/>
            <person name="Mikami K."/>
            <person name="Miyazaki S."/>
            <person name="Morinaga S."/>
            <person name="Murata T."/>
            <person name="Mueller-Roeber B."/>
            <person name="Nelson D.R."/>
            <person name="Obara M."/>
            <person name="Oguri Y."/>
            <person name="Olmstead R.G."/>
            <person name="Onodera N."/>
            <person name="Petersen B.L."/>
            <person name="Pils B."/>
            <person name="Prigge M."/>
            <person name="Rensing S.A."/>
            <person name="Riano-Pachon D.M."/>
            <person name="Roberts A.W."/>
            <person name="Sato Y."/>
            <person name="Scheller H.V."/>
            <person name="Schulz B."/>
            <person name="Schulz C."/>
            <person name="Shakirov E.V."/>
            <person name="Shibagaki N."/>
            <person name="Shinohara N."/>
            <person name="Shippen D.E."/>
            <person name="Soerensen I."/>
            <person name="Sotooka R."/>
            <person name="Sugimoto N."/>
            <person name="Sugita M."/>
            <person name="Sumikawa N."/>
            <person name="Tanurdzic M."/>
            <person name="Theissen G."/>
            <person name="Ulvskov P."/>
            <person name="Wakazuki S."/>
            <person name="Weng J.K."/>
            <person name="Willats W.W."/>
            <person name="Wipf D."/>
            <person name="Wolf P.G."/>
            <person name="Yang L."/>
            <person name="Zimmer A.D."/>
            <person name="Zhu Q."/>
            <person name="Mitros T."/>
            <person name="Hellsten U."/>
            <person name="Loque D."/>
            <person name="Otillar R."/>
            <person name="Salamov A."/>
            <person name="Schmutz J."/>
            <person name="Shapiro H."/>
            <person name="Lindquist E."/>
            <person name="Lucas S."/>
            <person name="Rokhsar D."/>
            <person name="Grigoriev I.V."/>
        </authorList>
    </citation>
    <scope>NUCLEOTIDE SEQUENCE [LARGE SCALE GENOMIC DNA]</scope>
</reference>
<dbReference type="GO" id="GO:0046872">
    <property type="term" value="F:metal ion binding"/>
    <property type="evidence" value="ECO:0007669"/>
    <property type="project" value="UniProtKB-KW"/>
</dbReference>
<dbReference type="SUPFAM" id="SSF51316">
    <property type="entry name" value="Mss4-like"/>
    <property type="match status" value="1"/>
</dbReference>
<dbReference type="STRING" id="88036.D8RMT8"/>
<evidence type="ECO:0000256" key="3">
    <source>
        <dbReference type="ARBA" id="ARBA00022833"/>
    </source>
</evidence>
<evidence type="ECO:0000256" key="2">
    <source>
        <dbReference type="ARBA" id="ARBA00022723"/>
    </source>
</evidence>
<sequence>MEGLVTHKGGCHCGRVRWEVDAAASVVVWECNCSNCAMRRNTHFIVPEARFRLQPGSEEWLSLYTFGTHQTKHLFCKVCGICSYFKPRINPDVVAVTVHCVDPGTLRDVQVKCFDGKNDATSLTASDISKLSKGEN</sequence>
<organism evidence="6">
    <name type="scientific">Selaginella moellendorffii</name>
    <name type="common">Spikemoss</name>
    <dbReference type="NCBI Taxonomy" id="88036"/>
    <lineage>
        <taxon>Eukaryota</taxon>
        <taxon>Viridiplantae</taxon>
        <taxon>Streptophyta</taxon>
        <taxon>Embryophyta</taxon>
        <taxon>Tracheophyta</taxon>
        <taxon>Lycopodiopsida</taxon>
        <taxon>Selaginellales</taxon>
        <taxon>Selaginellaceae</taxon>
        <taxon>Selaginella</taxon>
    </lineage>
</organism>
<evidence type="ECO:0000256" key="1">
    <source>
        <dbReference type="ARBA" id="ARBA00005495"/>
    </source>
</evidence>
<dbReference type="InterPro" id="IPR006913">
    <property type="entry name" value="CENP-V/GFA"/>
</dbReference>
<dbReference type="InterPro" id="IPR011057">
    <property type="entry name" value="Mss4-like_sf"/>
</dbReference>
<keyword evidence="3" id="KW-0862">Zinc</keyword>
<dbReference type="FunCoup" id="D8RMT8">
    <property type="interactions" value="429"/>
</dbReference>
<dbReference type="GO" id="GO:0016846">
    <property type="term" value="F:carbon-sulfur lyase activity"/>
    <property type="evidence" value="ECO:0007669"/>
    <property type="project" value="InterPro"/>
</dbReference>
<dbReference type="InParanoid" id="D8RMT8"/>
<dbReference type="Gene3D" id="2.170.150.70">
    <property type="match status" value="1"/>
</dbReference>
<evidence type="ECO:0000313" key="6">
    <source>
        <dbReference type="Proteomes" id="UP000001514"/>
    </source>
</evidence>
<proteinExistence type="inferred from homology"/>
<dbReference type="PANTHER" id="PTHR28620">
    <property type="entry name" value="CENTROMERE PROTEIN V"/>
    <property type="match status" value="1"/>
</dbReference>
<protein>
    <recommendedName>
        <fullName evidence="4">CENP-V/GFA domain-containing protein</fullName>
    </recommendedName>
</protein>
<dbReference type="InterPro" id="IPR052355">
    <property type="entry name" value="CENP-V-like"/>
</dbReference>
<dbReference type="Gramene" id="EFJ26588">
    <property type="protein sequence ID" value="EFJ26588"/>
    <property type="gene ID" value="SELMODRAFT_97427"/>
</dbReference>
<feature type="domain" description="CENP-V/GFA" evidence="4">
    <location>
        <begin position="7"/>
        <end position="115"/>
    </location>
</feature>
<keyword evidence="2" id="KW-0479">Metal-binding</keyword>
<evidence type="ECO:0000313" key="5">
    <source>
        <dbReference type="EMBL" id="EFJ26588.1"/>
    </source>
</evidence>
<dbReference type="Pfam" id="PF04828">
    <property type="entry name" value="GFA"/>
    <property type="match status" value="1"/>
</dbReference>
<evidence type="ECO:0000259" key="4">
    <source>
        <dbReference type="PROSITE" id="PS51891"/>
    </source>
</evidence>
<dbReference type="eggNOG" id="KOG4192">
    <property type="taxonomic scope" value="Eukaryota"/>
</dbReference>
<dbReference type="AlphaFoldDB" id="D8RMT8"/>
<keyword evidence="6" id="KW-1185">Reference proteome</keyword>
<dbReference type="OMA" id="INIACLD"/>
<comment type="similarity">
    <text evidence="1">Belongs to the Gfa family.</text>
</comment>